<keyword evidence="1" id="KW-0808">Transferase</keyword>
<feature type="domain" description="Protein kinase" evidence="7">
    <location>
        <begin position="159"/>
        <end position="448"/>
    </location>
</feature>
<evidence type="ECO:0000313" key="9">
    <source>
        <dbReference type="Proteomes" id="UP000054359"/>
    </source>
</evidence>
<dbReference type="SMART" id="SM00220">
    <property type="entry name" value="S_TKc"/>
    <property type="match status" value="1"/>
</dbReference>
<keyword evidence="6" id="KW-0472">Membrane</keyword>
<dbReference type="Gene3D" id="3.30.200.20">
    <property type="entry name" value="Phosphorylase Kinase, domain 1"/>
    <property type="match status" value="1"/>
</dbReference>
<evidence type="ECO:0000313" key="8">
    <source>
        <dbReference type="EMBL" id="KFM57077.1"/>
    </source>
</evidence>
<evidence type="ECO:0000256" key="3">
    <source>
        <dbReference type="ARBA" id="ARBA00022777"/>
    </source>
</evidence>
<dbReference type="EMBL" id="KK112214">
    <property type="protein sequence ID" value="KFM57077.1"/>
    <property type="molecule type" value="Genomic_DNA"/>
</dbReference>
<dbReference type="PROSITE" id="PS00107">
    <property type="entry name" value="PROTEIN_KINASE_ATP"/>
    <property type="match status" value="1"/>
</dbReference>
<dbReference type="InterPro" id="IPR011009">
    <property type="entry name" value="Kinase-like_dom_sf"/>
</dbReference>
<dbReference type="AlphaFoldDB" id="A0A087SW38"/>
<dbReference type="InterPro" id="IPR017441">
    <property type="entry name" value="Protein_kinase_ATP_BS"/>
</dbReference>
<keyword evidence="2 5" id="KW-0547">Nucleotide-binding</keyword>
<dbReference type="PROSITE" id="PS50011">
    <property type="entry name" value="PROTEIN_KINASE_DOM"/>
    <property type="match status" value="1"/>
</dbReference>
<dbReference type="GO" id="GO:0003743">
    <property type="term" value="F:translation initiation factor activity"/>
    <property type="evidence" value="ECO:0007669"/>
    <property type="project" value="UniProtKB-KW"/>
</dbReference>
<feature type="non-terminal residue" evidence="8">
    <location>
        <position position="448"/>
    </location>
</feature>
<protein>
    <submittedName>
        <fullName evidence="8">Eukaryotic translation initiation factor 2-alpha kinase 3</fullName>
    </submittedName>
</protein>
<dbReference type="PANTHER" id="PTHR11042">
    <property type="entry name" value="EUKARYOTIC TRANSLATION INITIATION FACTOR 2-ALPHA KINASE EIF2-ALPHA KINASE -RELATED"/>
    <property type="match status" value="1"/>
</dbReference>
<gene>
    <name evidence="8" type="ORF">X975_16608</name>
</gene>
<dbReference type="OrthoDB" id="6418191at2759"/>
<evidence type="ECO:0000256" key="5">
    <source>
        <dbReference type="PROSITE-ProRule" id="PRU10141"/>
    </source>
</evidence>
<dbReference type="SUPFAM" id="SSF56112">
    <property type="entry name" value="Protein kinase-like (PK-like)"/>
    <property type="match status" value="1"/>
</dbReference>
<dbReference type="InterPro" id="IPR000719">
    <property type="entry name" value="Prot_kinase_dom"/>
</dbReference>
<dbReference type="STRING" id="407821.A0A087SW38"/>
<dbReference type="PANTHER" id="PTHR11042:SF91">
    <property type="entry name" value="EUKARYOTIC TRANSLATION INITIATION FACTOR 2-ALPHA KINASE"/>
    <property type="match status" value="1"/>
</dbReference>
<dbReference type="Proteomes" id="UP000054359">
    <property type="component" value="Unassembled WGS sequence"/>
</dbReference>
<dbReference type="InterPro" id="IPR050339">
    <property type="entry name" value="CC_SR_Kinase"/>
</dbReference>
<feature type="transmembrane region" description="Helical" evidence="6">
    <location>
        <begin position="96"/>
        <end position="117"/>
    </location>
</feature>
<keyword evidence="8" id="KW-0648">Protein biosynthesis</keyword>
<evidence type="ECO:0000256" key="1">
    <source>
        <dbReference type="ARBA" id="ARBA00022679"/>
    </source>
</evidence>
<accession>A0A087SW38</accession>
<dbReference type="GO" id="GO:0005524">
    <property type="term" value="F:ATP binding"/>
    <property type="evidence" value="ECO:0007669"/>
    <property type="project" value="UniProtKB-UniRule"/>
</dbReference>
<dbReference type="GO" id="GO:0004694">
    <property type="term" value="F:eukaryotic translation initiation factor 2alpha kinase activity"/>
    <property type="evidence" value="ECO:0007669"/>
    <property type="project" value="TreeGrafter"/>
</dbReference>
<feature type="binding site" evidence="5">
    <location>
        <position position="188"/>
    </location>
    <ligand>
        <name>ATP</name>
        <dbReference type="ChEBI" id="CHEBI:30616"/>
    </ligand>
</feature>
<keyword evidence="6" id="KW-1133">Transmembrane helix</keyword>
<dbReference type="GO" id="GO:0005634">
    <property type="term" value="C:nucleus"/>
    <property type="evidence" value="ECO:0007669"/>
    <property type="project" value="TreeGrafter"/>
</dbReference>
<evidence type="ECO:0000256" key="4">
    <source>
        <dbReference type="ARBA" id="ARBA00022840"/>
    </source>
</evidence>
<keyword evidence="3 8" id="KW-0418">Kinase</keyword>
<proteinExistence type="predicted"/>
<dbReference type="Pfam" id="PF00069">
    <property type="entry name" value="Pkinase"/>
    <property type="match status" value="1"/>
</dbReference>
<evidence type="ECO:0000256" key="6">
    <source>
        <dbReference type="SAM" id="Phobius"/>
    </source>
</evidence>
<evidence type="ECO:0000256" key="2">
    <source>
        <dbReference type="ARBA" id="ARBA00022741"/>
    </source>
</evidence>
<sequence>MDQLFVKQSKKLKIKKVSQRSSTAELGYQAFSIPVMKSNLDDDSIKYRISNALMSTNTNFNDYGYYFFINSSVTENETHCFVDKKDDNYEEPFDEYYWLGIIAMSSVFCITVIHVAIAKCCLDKKEFVNASTSSLELMSSPGTNAIENKSFTSRFQEDFELIAVLGRGGFGVVMEVKNKIDDCYYAVKRIRIHFSGKSKMMQLDFVMREVKALAKLDHPGIVRYFNAWVENPPKGWQESKDQEQNIVDITQNCSNASESCASYPNKRTVSSNKVKVLNKLKENPLNPFKDITLNNLQSDSEIVDNSHSMQNSVGPFGLFVKPSDLSYSSSYSENSIPDSNVSFSYQNDVVHPSVPKNSGSKCIKTVNEANILAEDLVNKNYNIGREKNESVRQEEICGTEIHTQTYDIQSSLGGDCVNSFGADFRYSEQVALCENNVQVCHSNKLSHK</sequence>
<organism evidence="8 9">
    <name type="scientific">Stegodyphus mimosarum</name>
    <name type="common">African social velvet spider</name>
    <dbReference type="NCBI Taxonomy" id="407821"/>
    <lineage>
        <taxon>Eukaryota</taxon>
        <taxon>Metazoa</taxon>
        <taxon>Ecdysozoa</taxon>
        <taxon>Arthropoda</taxon>
        <taxon>Chelicerata</taxon>
        <taxon>Arachnida</taxon>
        <taxon>Araneae</taxon>
        <taxon>Araneomorphae</taxon>
        <taxon>Entelegynae</taxon>
        <taxon>Eresoidea</taxon>
        <taxon>Eresidae</taxon>
        <taxon>Stegodyphus</taxon>
    </lineage>
</organism>
<name>A0A087SW38_STEMI</name>
<keyword evidence="8" id="KW-0396">Initiation factor</keyword>
<keyword evidence="4 5" id="KW-0067">ATP-binding</keyword>
<keyword evidence="9" id="KW-1185">Reference proteome</keyword>
<reference evidence="8 9" key="1">
    <citation type="submission" date="2013-11" db="EMBL/GenBank/DDBJ databases">
        <title>Genome sequencing of Stegodyphus mimosarum.</title>
        <authorList>
            <person name="Bechsgaard J."/>
        </authorList>
    </citation>
    <scope>NUCLEOTIDE SEQUENCE [LARGE SCALE GENOMIC DNA]</scope>
</reference>
<evidence type="ECO:0000259" key="7">
    <source>
        <dbReference type="PROSITE" id="PS50011"/>
    </source>
</evidence>
<keyword evidence="6" id="KW-0812">Transmembrane</keyword>
<dbReference type="GO" id="GO:0005737">
    <property type="term" value="C:cytoplasm"/>
    <property type="evidence" value="ECO:0007669"/>
    <property type="project" value="TreeGrafter"/>
</dbReference>